<dbReference type="RefSeq" id="WP_087299899.1">
    <property type="nucleotide sequence ID" value="NZ_NFKP01000003.1"/>
</dbReference>
<reference evidence="3" key="1">
    <citation type="submission" date="2017-04" db="EMBL/GenBank/DDBJ databases">
        <title>Function of individual gut microbiota members based on whole genome sequencing of pure cultures obtained from chicken caecum.</title>
        <authorList>
            <person name="Medvecky M."/>
            <person name="Cejkova D."/>
            <person name="Polansky O."/>
            <person name="Karasova D."/>
            <person name="Kubasova T."/>
            <person name="Cizek A."/>
            <person name="Rychlik I."/>
        </authorList>
    </citation>
    <scope>NUCLEOTIDE SEQUENCE [LARGE SCALE GENOMIC DNA]</scope>
    <source>
        <strain evidence="3">An175</strain>
    </source>
</reference>
<proteinExistence type="predicted"/>
<feature type="transmembrane region" description="Helical" evidence="1">
    <location>
        <begin position="12"/>
        <end position="31"/>
    </location>
</feature>
<evidence type="ECO:0000313" key="2">
    <source>
        <dbReference type="EMBL" id="OUP70693.1"/>
    </source>
</evidence>
<evidence type="ECO:0000313" key="3">
    <source>
        <dbReference type="Proteomes" id="UP000196386"/>
    </source>
</evidence>
<dbReference type="Proteomes" id="UP000196386">
    <property type="component" value="Unassembled WGS sequence"/>
</dbReference>
<evidence type="ECO:0000256" key="1">
    <source>
        <dbReference type="SAM" id="Phobius"/>
    </source>
</evidence>
<comment type="caution">
    <text evidence="2">The sequence shown here is derived from an EMBL/GenBank/DDBJ whole genome shotgun (WGS) entry which is preliminary data.</text>
</comment>
<organism evidence="2 3">
    <name type="scientific">Anaerotruncus colihominis</name>
    <dbReference type="NCBI Taxonomy" id="169435"/>
    <lineage>
        <taxon>Bacteria</taxon>
        <taxon>Bacillati</taxon>
        <taxon>Bacillota</taxon>
        <taxon>Clostridia</taxon>
        <taxon>Eubacteriales</taxon>
        <taxon>Oscillospiraceae</taxon>
        <taxon>Anaerotruncus</taxon>
    </lineage>
</organism>
<protein>
    <submittedName>
        <fullName evidence="2">Uncharacterized protein</fullName>
    </submittedName>
</protein>
<dbReference type="AlphaFoldDB" id="A0A1Y4MPU2"/>
<keyword evidence="1" id="KW-1133">Transmembrane helix</keyword>
<gene>
    <name evidence="2" type="ORF">B5F11_04410</name>
</gene>
<sequence>MNNMLRNTVRAILWFYILTALITVGFWILVINHANNNIGENARMVAYAVSEEGCLPEGETVSYHVYKNGRREEVSYSYNSRTTYTEAFRSGLSSQDNLLNIFVNYGDDCIKVTNLDTGGQAFSYDTAAQRGRPVKVTITGHVNLPLPFYPVWEGWPDRPSVLVDISKSITVYTYKYQRE</sequence>
<name>A0A1Y4MPU2_9FIRM</name>
<keyword evidence="1" id="KW-0472">Membrane</keyword>
<accession>A0A1Y4MPU2</accession>
<keyword evidence="1" id="KW-0812">Transmembrane</keyword>
<dbReference type="EMBL" id="NFKP01000003">
    <property type="protein sequence ID" value="OUP70693.1"/>
    <property type="molecule type" value="Genomic_DNA"/>
</dbReference>